<feature type="domain" description="FAD dependent oxidoreductase" evidence="2">
    <location>
        <begin position="5"/>
        <end position="344"/>
    </location>
</feature>
<dbReference type="RefSeq" id="WP_229956206.1">
    <property type="nucleotide sequence ID" value="NZ_BAAAEM010000002.1"/>
</dbReference>
<gene>
    <name evidence="3" type="ORF">GCM10009096_12580</name>
</gene>
<dbReference type="SUPFAM" id="SSF51905">
    <property type="entry name" value="FAD/NAD(P)-binding domain"/>
    <property type="match status" value="1"/>
</dbReference>
<evidence type="ECO:0000259" key="2">
    <source>
        <dbReference type="Pfam" id="PF01266"/>
    </source>
</evidence>
<dbReference type="Proteomes" id="UP001500713">
    <property type="component" value="Unassembled WGS sequence"/>
</dbReference>
<dbReference type="InterPro" id="IPR036188">
    <property type="entry name" value="FAD/NAD-bd_sf"/>
</dbReference>
<reference evidence="3 4" key="1">
    <citation type="journal article" date="2019" name="Int. J. Syst. Evol. Microbiol.">
        <title>The Global Catalogue of Microorganisms (GCM) 10K type strain sequencing project: providing services to taxonomists for standard genome sequencing and annotation.</title>
        <authorList>
            <consortium name="The Broad Institute Genomics Platform"/>
            <consortium name="The Broad Institute Genome Sequencing Center for Infectious Disease"/>
            <person name="Wu L."/>
            <person name="Ma J."/>
        </authorList>
    </citation>
    <scope>NUCLEOTIDE SEQUENCE [LARGE SCALE GENOMIC DNA]</scope>
    <source>
        <strain evidence="3 4">JCM 14162</strain>
    </source>
</reference>
<dbReference type="InterPro" id="IPR006076">
    <property type="entry name" value="FAD-dep_OxRdtase"/>
</dbReference>
<dbReference type="EMBL" id="BAAAEM010000002">
    <property type="protein sequence ID" value="GAA0472854.1"/>
    <property type="molecule type" value="Genomic_DNA"/>
</dbReference>
<evidence type="ECO:0000313" key="3">
    <source>
        <dbReference type="EMBL" id="GAA0472854.1"/>
    </source>
</evidence>
<keyword evidence="1" id="KW-0560">Oxidoreductase</keyword>
<dbReference type="PANTHER" id="PTHR13847:SF287">
    <property type="entry name" value="FAD-DEPENDENT OXIDOREDUCTASE DOMAIN-CONTAINING PROTEIN 1"/>
    <property type="match status" value="1"/>
</dbReference>
<keyword evidence="4" id="KW-1185">Reference proteome</keyword>
<evidence type="ECO:0000256" key="1">
    <source>
        <dbReference type="ARBA" id="ARBA00023002"/>
    </source>
</evidence>
<proteinExistence type="predicted"/>
<protein>
    <submittedName>
        <fullName evidence="3">FAD-binding oxidoreductase</fullName>
    </submittedName>
</protein>
<dbReference type="Gene3D" id="3.30.9.10">
    <property type="entry name" value="D-Amino Acid Oxidase, subunit A, domain 2"/>
    <property type="match status" value="1"/>
</dbReference>
<dbReference type="Gene3D" id="3.50.50.60">
    <property type="entry name" value="FAD/NAD(P)-binding domain"/>
    <property type="match status" value="1"/>
</dbReference>
<evidence type="ECO:0000313" key="4">
    <source>
        <dbReference type="Proteomes" id="UP001500713"/>
    </source>
</evidence>
<name>A0ABN1ACA6_9SPHN</name>
<sequence>MNQYDVAIIGAGIAGASIASEIADQRSVIMLEAEDQPGYHSTGRSAAFWTETYGGPQVQPLTTASFGFLNDPDPAFSETAFLVKRRAVNIGRSDEQHLVDQFIAEFAESGVAMSPWTRDEIDPVVPYLKPEWDRAVYEPDCCDIDVGGLHMAYLRDAKRKGATLQCRMRVENIERQGGLWAIHCGGDVIFAKQIINAAGAWAADIAALAGALPISIQPMRRTMVQLQTDPASSADMPLVVALDGSFYFKPEAGGSYWLSPHDETPVPASDVAPEEWDVAVAIDRFQSVLDVEIRTVNRKWAGLRSFAPDRLPVYGFDPKQPDFFWFAGQGGFGIQTAPAAAKLARSLFLDTERAPSVQSLDAALYQPDRFLL</sequence>
<organism evidence="3 4">
    <name type="scientific">Parasphingorhabdus litoris</name>
    <dbReference type="NCBI Taxonomy" id="394733"/>
    <lineage>
        <taxon>Bacteria</taxon>
        <taxon>Pseudomonadati</taxon>
        <taxon>Pseudomonadota</taxon>
        <taxon>Alphaproteobacteria</taxon>
        <taxon>Sphingomonadales</taxon>
        <taxon>Sphingomonadaceae</taxon>
        <taxon>Parasphingorhabdus</taxon>
    </lineage>
</organism>
<dbReference type="Pfam" id="PF01266">
    <property type="entry name" value="DAO"/>
    <property type="match status" value="1"/>
</dbReference>
<comment type="caution">
    <text evidence="3">The sequence shown here is derived from an EMBL/GenBank/DDBJ whole genome shotgun (WGS) entry which is preliminary data.</text>
</comment>
<dbReference type="PANTHER" id="PTHR13847">
    <property type="entry name" value="SARCOSINE DEHYDROGENASE-RELATED"/>
    <property type="match status" value="1"/>
</dbReference>
<accession>A0ABN1ACA6</accession>